<name>A0AAD7X8T3_9APHY</name>
<comment type="caution">
    <text evidence="1">The sequence shown here is derived from an EMBL/GenBank/DDBJ whole genome shotgun (WGS) entry which is preliminary data.</text>
</comment>
<dbReference type="InterPro" id="IPR032675">
    <property type="entry name" value="LRR_dom_sf"/>
</dbReference>
<accession>A0AAD7X8T3</accession>
<gene>
    <name evidence="1" type="ORF">ONZ51_g8934</name>
</gene>
<evidence type="ECO:0008006" key="3">
    <source>
        <dbReference type="Google" id="ProtNLM"/>
    </source>
</evidence>
<proteinExistence type="predicted"/>
<reference evidence="1" key="1">
    <citation type="submission" date="2022-11" db="EMBL/GenBank/DDBJ databases">
        <title>Genome Sequence of Cubamyces cubensis.</title>
        <authorList>
            <person name="Buettner E."/>
        </authorList>
    </citation>
    <scope>NUCLEOTIDE SEQUENCE</scope>
    <source>
        <strain evidence="1">MPL-01</strain>
    </source>
</reference>
<keyword evidence="2" id="KW-1185">Reference proteome</keyword>
<sequence length="599" mass="68370">MDASPITPDADTSYLDHIPLDHLAIALSRQATQKCQNMTLPELQWLDRILSSASSAARTAMNTQNSRRRLPPEVLSMIIDHVLADAPTSAAPEETARIWNGIYHRPSRIIGTHSLLCKEWRRTLVTYARPWTLIRDCHPEAVKICLERSQQLPLTIHIDRNTSPPPLLNQLPALGSRLRELHWIAKYQPIHGSHSKLSYLTFPAPKLEVLRIQWEFHEEELLDDAGPLRTMFSGQTPRLRALHLSMVPWLPANHFPSLTHLCLTDINGPLIPFNDFVHLIRQCPQLQHLALTETDFLDSTDEDYVVPDDADELLGSLRRLSFDKMPITTVNHILLCLKPPRIDVAIQALRIPLDISPNPMDTVSVTSFIPEICSTLTQLAILRSSWHSDVTITAMGSNAALRLSTMSVDFDHPFWDPDRPVEWAKVQLDALPLTQIETFYISFMAFRSSRPFPYVTDLPKVVERMTNLKQLIIFTNDLSLFLGDFFSLKRTQHPQHRLSELHVIVKPLDPAFGLSGPVDGFRVEDPSALPAIDNIIIHWHCPQGIETTLEYTMDKLYRYYPSIEVRRDTHVEFGLTFPEVCHDPVAYPEWIGSQWDIQF</sequence>
<evidence type="ECO:0000313" key="1">
    <source>
        <dbReference type="EMBL" id="KAJ8469526.1"/>
    </source>
</evidence>
<evidence type="ECO:0000313" key="2">
    <source>
        <dbReference type="Proteomes" id="UP001215151"/>
    </source>
</evidence>
<dbReference type="Gene3D" id="3.80.10.10">
    <property type="entry name" value="Ribonuclease Inhibitor"/>
    <property type="match status" value="1"/>
</dbReference>
<dbReference type="SUPFAM" id="SSF52047">
    <property type="entry name" value="RNI-like"/>
    <property type="match status" value="1"/>
</dbReference>
<dbReference type="AlphaFoldDB" id="A0AAD7X8T3"/>
<dbReference type="EMBL" id="JAPEVG010000286">
    <property type="protein sequence ID" value="KAJ8469526.1"/>
    <property type="molecule type" value="Genomic_DNA"/>
</dbReference>
<protein>
    <recommendedName>
        <fullName evidence="3">F-box domain-containing protein</fullName>
    </recommendedName>
</protein>
<organism evidence="1 2">
    <name type="scientific">Trametes cubensis</name>
    <dbReference type="NCBI Taxonomy" id="1111947"/>
    <lineage>
        <taxon>Eukaryota</taxon>
        <taxon>Fungi</taxon>
        <taxon>Dikarya</taxon>
        <taxon>Basidiomycota</taxon>
        <taxon>Agaricomycotina</taxon>
        <taxon>Agaricomycetes</taxon>
        <taxon>Polyporales</taxon>
        <taxon>Polyporaceae</taxon>
        <taxon>Trametes</taxon>
    </lineage>
</organism>
<dbReference type="Proteomes" id="UP001215151">
    <property type="component" value="Unassembled WGS sequence"/>
</dbReference>